<dbReference type="InterPro" id="IPR006115">
    <property type="entry name" value="6PGDH_NADP-bd"/>
</dbReference>
<dbReference type="InterPro" id="IPR008927">
    <property type="entry name" value="6-PGluconate_DH-like_C_sf"/>
</dbReference>
<accession>A0A4Q5LEP6</accession>
<dbReference type="PANTHER" id="PTHR43580:SF2">
    <property type="entry name" value="CYTOKINE-LIKE NUCLEAR FACTOR N-PAC"/>
    <property type="match status" value="1"/>
</dbReference>
<dbReference type="GO" id="GO:0051287">
    <property type="term" value="F:NAD binding"/>
    <property type="evidence" value="ECO:0007669"/>
    <property type="project" value="InterPro"/>
</dbReference>
<reference evidence="6 7" key="1">
    <citation type="submission" date="2019-02" db="EMBL/GenBank/DDBJ databases">
        <title>Bacterial novel species isolated from soil.</title>
        <authorList>
            <person name="Jung H.-Y."/>
        </authorList>
    </citation>
    <scope>NUCLEOTIDE SEQUENCE [LARGE SCALE GENOMIC DNA]</scope>
    <source>
        <strain evidence="6 7">1-3-3-3</strain>
    </source>
</reference>
<feature type="domain" description="3-hydroxyisobutyrate dehydrogenase-like NAD-binding" evidence="5">
    <location>
        <begin position="171"/>
        <end position="287"/>
    </location>
</feature>
<dbReference type="SUPFAM" id="SSF48179">
    <property type="entry name" value="6-phosphogluconate dehydrogenase C-terminal domain-like"/>
    <property type="match status" value="1"/>
</dbReference>
<evidence type="ECO:0000256" key="1">
    <source>
        <dbReference type="ARBA" id="ARBA00023002"/>
    </source>
</evidence>
<dbReference type="PIRSF" id="PIRSF000103">
    <property type="entry name" value="HIBADH"/>
    <property type="match status" value="1"/>
</dbReference>
<feature type="domain" description="6-phosphogluconate dehydrogenase NADP-binding" evidence="4">
    <location>
        <begin position="8"/>
        <end position="161"/>
    </location>
</feature>
<dbReference type="SUPFAM" id="SSF51735">
    <property type="entry name" value="NAD(P)-binding Rossmann-fold domains"/>
    <property type="match status" value="1"/>
</dbReference>
<dbReference type="EMBL" id="SEWE01000022">
    <property type="protein sequence ID" value="RYU79008.1"/>
    <property type="molecule type" value="Genomic_DNA"/>
</dbReference>
<dbReference type="GO" id="GO:0016491">
    <property type="term" value="F:oxidoreductase activity"/>
    <property type="evidence" value="ECO:0007669"/>
    <property type="project" value="UniProtKB-KW"/>
</dbReference>
<keyword evidence="2" id="KW-0520">NAD</keyword>
<dbReference type="Pfam" id="PF03446">
    <property type="entry name" value="NAD_binding_2"/>
    <property type="match status" value="1"/>
</dbReference>
<dbReference type="InterPro" id="IPR015815">
    <property type="entry name" value="HIBADH-related"/>
</dbReference>
<dbReference type="Gene3D" id="3.40.50.720">
    <property type="entry name" value="NAD(P)-binding Rossmann-like Domain"/>
    <property type="match status" value="1"/>
</dbReference>
<evidence type="ECO:0000259" key="4">
    <source>
        <dbReference type="Pfam" id="PF03446"/>
    </source>
</evidence>
<dbReference type="GO" id="GO:0050661">
    <property type="term" value="F:NADP binding"/>
    <property type="evidence" value="ECO:0007669"/>
    <property type="project" value="InterPro"/>
</dbReference>
<dbReference type="InterPro" id="IPR051265">
    <property type="entry name" value="HIBADH-related_NP60_sf"/>
</dbReference>
<dbReference type="Pfam" id="PF14833">
    <property type="entry name" value="NAD_binding_11"/>
    <property type="match status" value="1"/>
</dbReference>
<evidence type="ECO:0000313" key="6">
    <source>
        <dbReference type="EMBL" id="RYU79008.1"/>
    </source>
</evidence>
<comment type="caution">
    <text evidence="6">The sequence shown here is derived from an EMBL/GenBank/DDBJ whole genome shotgun (WGS) entry which is preliminary data.</text>
</comment>
<protein>
    <submittedName>
        <fullName evidence="6">NAD(P)-dependent oxidoreductase</fullName>
    </submittedName>
</protein>
<dbReference type="Proteomes" id="UP000294155">
    <property type="component" value="Unassembled WGS sequence"/>
</dbReference>
<organism evidence="6 7">
    <name type="scientific">Hymenobacter persicinus</name>
    <dbReference type="NCBI Taxonomy" id="2025506"/>
    <lineage>
        <taxon>Bacteria</taxon>
        <taxon>Pseudomonadati</taxon>
        <taxon>Bacteroidota</taxon>
        <taxon>Cytophagia</taxon>
        <taxon>Cytophagales</taxon>
        <taxon>Hymenobacteraceae</taxon>
        <taxon>Hymenobacter</taxon>
    </lineage>
</organism>
<dbReference type="OrthoDB" id="9786703at2"/>
<sequence length="301" mass="31307">MTASKNLNVAFIGLGQMGLALATNLLKAGYPLTVYNRTASKAADLVAQGARLAASPAEAARHADVVFTMVTDDAALTDLTTGPEGLLHGLPKGAIHVSCSTVAPDTNRQLAEAHAKHGTTLVAAPVFGKPDAAAAAKLWIATSGPAAAKSTSAPLLTVLGQGTHDFGDEVGAANVVKLCGNFMLGAAIEAMAEAFTLAQKSGLGREQVYDFFTSTIFAAPVYKSYGKLIATEHYQPVGAAPAIIRKDLKLVLREAQEHLVPMPFANIVFDQLSATVALNKPDVDWASFAERVSENAGLGKR</sequence>
<dbReference type="InterPro" id="IPR029154">
    <property type="entry name" value="HIBADH-like_NADP-bd"/>
</dbReference>
<dbReference type="AlphaFoldDB" id="A0A4Q5LEP6"/>
<name>A0A4Q5LEP6_9BACT</name>
<evidence type="ECO:0000313" key="7">
    <source>
        <dbReference type="Proteomes" id="UP000294155"/>
    </source>
</evidence>
<dbReference type="PANTHER" id="PTHR43580">
    <property type="entry name" value="OXIDOREDUCTASE GLYR1-RELATED"/>
    <property type="match status" value="1"/>
</dbReference>
<evidence type="ECO:0000256" key="2">
    <source>
        <dbReference type="ARBA" id="ARBA00023027"/>
    </source>
</evidence>
<dbReference type="InterPro" id="IPR013328">
    <property type="entry name" value="6PGD_dom2"/>
</dbReference>
<dbReference type="RefSeq" id="WP_129921323.1">
    <property type="nucleotide sequence ID" value="NZ_SEWE01000022.1"/>
</dbReference>
<proteinExistence type="predicted"/>
<evidence type="ECO:0000256" key="3">
    <source>
        <dbReference type="PIRSR" id="PIRSR000103-1"/>
    </source>
</evidence>
<dbReference type="InterPro" id="IPR036291">
    <property type="entry name" value="NAD(P)-bd_dom_sf"/>
</dbReference>
<gene>
    <name evidence="6" type="ORF">EWM57_11640</name>
</gene>
<keyword evidence="1" id="KW-0560">Oxidoreductase</keyword>
<dbReference type="Gene3D" id="1.10.1040.10">
    <property type="entry name" value="N-(1-d-carboxylethyl)-l-norvaline Dehydrogenase, domain 2"/>
    <property type="match status" value="1"/>
</dbReference>
<keyword evidence="7" id="KW-1185">Reference proteome</keyword>
<evidence type="ECO:0000259" key="5">
    <source>
        <dbReference type="Pfam" id="PF14833"/>
    </source>
</evidence>
<feature type="active site" evidence="3">
    <location>
        <position position="177"/>
    </location>
</feature>